<accession>N1QQC6</accession>
<reference evidence="1" key="1">
    <citation type="submission" date="2015-06" db="UniProtKB">
        <authorList>
            <consortium name="EnsemblPlants"/>
        </authorList>
    </citation>
    <scope>IDENTIFICATION</scope>
</reference>
<name>N1QQC6_AEGTA</name>
<dbReference type="PANTHER" id="PTHR32153">
    <property type="entry name" value="OJ000223_09.16 PROTEIN"/>
    <property type="match status" value="1"/>
</dbReference>
<dbReference type="AlphaFoldDB" id="N1QQC6"/>
<proteinExistence type="predicted"/>
<dbReference type="InterPro" id="IPR044997">
    <property type="entry name" value="F-box_plant"/>
</dbReference>
<protein>
    <submittedName>
        <fullName evidence="1">Uncharacterized protein</fullName>
    </submittedName>
</protein>
<dbReference type="EnsemblPlants" id="EMT01281">
    <property type="protein sequence ID" value="EMT01281"/>
    <property type="gene ID" value="F775_09127"/>
</dbReference>
<organism evidence="1">
    <name type="scientific">Aegilops tauschii</name>
    <name type="common">Tausch's goatgrass</name>
    <name type="synonym">Aegilops squarrosa</name>
    <dbReference type="NCBI Taxonomy" id="37682"/>
    <lineage>
        <taxon>Eukaryota</taxon>
        <taxon>Viridiplantae</taxon>
        <taxon>Streptophyta</taxon>
        <taxon>Embryophyta</taxon>
        <taxon>Tracheophyta</taxon>
        <taxon>Spermatophyta</taxon>
        <taxon>Magnoliopsida</taxon>
        <taxon>Liliopsida</taxon>
        <taxon>Poales</taxon>
        <taxon>Poaceae</taxon>
        <taxon>BOP clade</taxon>
        <taxon>Pooideae</taxon>
        <taxon>Triticodae</taxon>
        <taxon>Triticeae</taxon>
        <taxon>Triticinae</taxon>
        <taxon>Aegilops</taxon>
    </lineage>
</organism>
<evidence type="ECO:0000313" key="1">
    <source>
        <dbReference type="EnsemblPlants" id="EMT01281"/>
    </source>
</evidence>
<sequence length="383" mass="43720">MESRYPHPHLSLNSIDTEIFFAFVFSRIGDFHRRRAENQASGGPNCCVSQRRVRRPGWKINGMRQIQARFTGFLRKRGRRASPVTGGRARVVTTPCAEPPESMFLPWPPRLWCPGSSVGEDDAGRTTASSGGVEDAVSTGWRAIRPTWVRSSSSCRCRASGRADPGCLTSDTNLHLDFKCEKASESPQCYQRDIWVKPEGRRQLLPVFHKVRLVNLINISEECDLTWTMFILQGAPTLKELGIMVRNHWCKMIPGKRRKRFAFSEGKDKGIEWEPSASDFKHHSLAELRIYGRFKGEDKFVSYARCVMEAAVNLEDIKLHKNPVCVNRKYKAPKEWTRKQKLSLRNKITDWRFTSQYPCKIFRPSSVVFLSSSKSSVAGIIHL</sequence>
<dbReference type="ExpressionAtlas" id="N1QQC6">
    <property type="expression patterns" value="baseline"/>
</dbReference>